<dbReference type="Gene3D" id="1.25.40.10">
    <property type="entry name" value="Tetratricopeptide repeat domain"/>
    <property type="match status" value="4"/>
</dbReference>
<evidence type="ECO:0008006" key="6">
    <source>
        <dbReference type="Google" id="ProtNLM"/>
    </source>
</evidence>
<dbReference type="Pfam" id="PF12854">
    <property type="entry name" value="PPR_1"/>
    <property type="match status" value="1"/>
</dbReference>
<keyword evidence="5" id="KW-1185">Reference proteome</keyword>
<evidence type="ECO:0000313" key="5">
    <source>
        <dbReference type="Proteomes" id="UP001472677"/>
    </source>
</evidence>
<feature type="repeat" description="PPR" evidence="3">
    <location>
        <begin position="284"/>
        <end position="318"/>
    </location>
</feature>
<protein>
    <recommendedName>
        <fullName evidence="6">Pentatricopeptide repeat-containing protein</fullName>
    </recommendedName>
</protein>
<reference evidence="4 5" key="1">
    <citation type="journal article" date="2024" name="G3 (Bethesda)">
        <title>Genome assembly of Hibiscus sabdariffa L. provides insights into metabolisms of medicinal natural products.</title>
        <authorList>
            <person name="Kim T."/>
        </authorList>
    </citation>
    <scope>NUCLEOTIDE SEQUENCE [LARGE SCALE GENOMIC DNA]</scope>
    <source>
        <strain evidence="4">TK-2024</strain>
        <tissue evidence="4">Old leaves</tissue>
    </source>
</reference>
<name>A0ABR2G589_9ROSI</name>
<proteinExistence type="inferred from homology"/>
<accession>A0ABR2G589</accession>
<comment type="similarity">
    <text evidence="1">Belongs to the PPR family. P subfamily.</text>
</comment>
<evidence type="ECO:0000313" key="4">
    <source>
        <dbReference type="EMBL" id="KAK8595737.1"/>
    </source>
</evidence>
<dbReference type="Pfam" id="PF01535">
    <property type="entry name" value="PPR"/>
    <property type="match status" value="2"/>
</dbReference>
<evidence type="ECO:0000256" key="2">
    <source>
        <dbReference type="ARBA" id="ARBA00022737"/>
    </source>
</evidence>
<dbReference type="PROSITE" id="PS51375">
    <property type="entry name" value="PPR"/>
    <property type="match status" value="6"/>
</dbReference>
<feature type="repeat" description="PPR" evidence="3">
    <location>
        <begin position="424"/>
        <end position="458"/>
    </location>
</feature>
<keyword evidence="2" id="KW-0677">Repeat</keyword>
<comment type="caution">
    <text evidence="4">The sequence shown here is derived from an EMBL/GenBank/DDBJ whole genome shotgun (WGS) entry which is preliminary data.</text>
</comment>
<feature type="repeat" description="PPR" evidence="3">
    <location>
        <begin position="249"/>
        <end position="283"/>
    </location>
</feature>
<dbReference type="InterPro" id="IPR011990">
    <property type="entry name" value="TPR-like_helical_dom_sf"/>
</dbReference>
<feature type="repeat" description="PPR" evidence="3">
    <location>
        <begin position="459"/>
        <end position="493"/>
    </location>
</feature>
<dbReference type="PANTHER" id="PTHR47447:SF28">
    <property type="entry name" value="PENTACOTRIPEPTIDE-REPEAT REGION OF PRORP DOMAIN-CONTAINING PROTEIN"/>
    <property type="match status" value="1"/>
</dbReference>
<dbReference type="InterPro" id="IPR002885">
    <property type="entry name" value="PPR_rpt"/>
</dbReference>
<gene>
    <name evidence="4" type="ORF">V6N12_064248</name>
</gene>
<evidence type="ECO:0000256" key="1">
    <source>
        <dbReference type="ARBA" id="ARBA00007626"/>
    </source>
</evidence>
<feature type="repeat" description="PPR" evidence="3">
    <location>
        <begin position="354"/>
        <end position="388"/>
    </location>
</feature>
<evidence type="ECO:0000256" key="3">
    <source>
        <dbReference type="PROSITE-ProRule" id="PRU00708"/>
    </source>
</evidence>
<dbReference type="Proteomes" id="UP001472677">
    <property type="component" value="Unassembled WGS sequence"/>
</dbReference>
<organism evidence="4 5">
    <name type="scientific">Hibiscus sabdariffa</name>
    <name type="common">roselle</name>
    <dbReference type="NCBI Taxonomy" id="183260"/>
    <lineage>
        <taxon>Eukaryota</taxon>
        <taxon>Viridiplantae</taxon>
        <taxon>Streptophyta</taxon>
        <taxon>Embryophyta</taxon>
        <taxon>Tracheophyta</taxon>
        <taxon>Spermatophyta</taxon>
        <taxon>Magnoliopsida</taxon>
        <taxon>eudicotyledons</taxon>
        <taxon>Gunneridae</taxon>
        <taxon>Pentapetalae</taxon>
        <taxon>rosids</taxon>
        <taxon>malvids</taxon>
        <taxon>Malvales</taxon>
        <taxon>Malvaceae</taxon>
        <taxon>Malvoideae</taxon>
        <taxon>Hibiscus</taxon>
    </lineage>
</organism>
<dbReference type="Pfam" id="PF13041">
    <property type="entry name" value="PPR_2"/>
    <property type="match status" value="2"/>
</dbReference>
<dbReference type="NCBIfam" id="TIGR00756">
    <property type="entry name" value="PPR"/>
    <property type="match status" value="4"/>
</dbReference>
<feature type="repeat" description="PPR" evidence="3">
    <location>
        <begin position="389"/>
        <end position="423"/>
    </location>
</feature>
<sequence length="600" mass="68136">MMNSRFQLQRRFLIQNSHRLQKLFFSDQSWLSKKENTLINWPSSSSSSSPSSTNTKACPVPTPGFSQDKFSIISNLFKDTAITSGSSLESALDQTGVDPDSGLVQAIFKHFDSSPKLLRDLFLWAEKKPGFESSAPLFDSMINVLGKAREFEDAWSLVLDRIGDGKKDSTLVSDNTFAILIRRYARAGMPKPAIRTFDFACSLDQICNSDLKTNLFVIMLDSLCKEGDVRVAFECFFRRKETDLGWVPSSKAYNILLNGWFLSRNLECAEGFWLDMKKAGISPSVVTYGILIEGYCMMHHVDRAMELIDEMKGAGFKPNARVYSPIIDALGEAGRLKEASGMMERVLLCESGPDVSMYNSLVKGYCKAGDLVGATKILKTMISRGFIPTATTYNCFFRYFSQFGKVEEAMNLYMKMIRSGHSPDRLTFRLLLKMLCEEERFDLAIQVGKEMRVRGYDRDLATSTRLIHLLCEMQRFEDAFAEFEDLIRRGMAPRYLTFQRMNDELKKSGMTEMARKLRDMMSSIHSSNKLADTYVGDEDSSQARRKSIIRKAETMSDMLKTCKNPRELVKHRTLSENAVSRAGRLIEIIKERAKRTNLNS</sequence>
<dbReference type="EMBL" id="JBBPBM010000002">
    <property type="protein sequence ID" value="KAK8595737.1"/>
    <property type="molecule type" value="Genomic_DNA"/>
</dbReference>
<dbReference type="PANTHER" id="PTHR47447">
    <property type="entry name" value="OS03G0856100 PROTEIN"/>
    <property type="match status" value="1"/>
</dbReference>